<accession>A0A3S5AFW4</accession>
<organism evidence="1 2">
    <name type="scientific">Protopolystoma xenopodis</name>
    <dbReference type="NCBI Taxonomy" id="117903"/>
    <lineage>
        <taxon>Eukaryota</taxon>
        <taxon>Metazoa</taxon>
        <taxon>Spiralia</taxon>
        <taxon>Lophotrochozoa</taxon>
        <taxon>Platyhelminthes</taxon>
        <taxon>Monogenea</taxon>
        <taxon>Polyopisthocotylea</taxon>
        <taxon>Polystomatidea</taxon>
        <taxon>Polystomatidae</taxon>
        <taxon>Protopolystoma</taxon>
    </lineage>
</organism>
<dbReference type="AlphaFoldDB" id="A0A3S5AFW4"/>
<evidence type="ECO:0000313" key="1">
    <source>
        <dbReference type="EMBL" id="VEL35986.1"/>
    </source>
</evidence>
<dbReference type="Proteomes" id="UP000784294">
    <property type="component" value="Unassembled WGS sequence"/>
</dbReference>
<proteinExistence type="predicted"/>
<comment type="caution">
    <text evidence="1">The sequence shown here is derived from an EMBL/GenBank/DDBJ whole genome shotgun (WGS) entry which is preliminary data.</text>
</comment>
<name>A0A3S5AFW4_9PLAT</name>
<protein>
    <submittedName>
        <fullName evidence="1">Uncharacterized protein</fullName>
    </submittedName>
</protein>
<sequence>MSTTSENSLACLLQFFDQQLRRLIESLECNGHHSLHTEKICLDVKDPLFLRRPDVADDEAMGLLDDEYGKEGEECGSYDGYLRQSQCLDTQHSDLWSGNGSPACFQSMPELSNKTIDHQDEIHRYIRFKGGVITI</sequence>
<gene>
    <name evidence="1" type="ORF">PXEA_LOCUS29426</name>
</gene>
<keyword evidence="2" id="KW-1185">Reference proteome</keyword>
<evidence type="ECO:0000313" key="2">
    <source>
        <dbReference type="Proteomes" id="UP000784294"/>
    </source>
</evidence>
<dbReference type="EMBL" id="CAAALY010251151">
    <property type="protein sequence ID" value="VEL35986.1"/>
    <property type="molecule type" value="Genomic_DNA"/>
</dbReference>
<reference evidence="1" key="1">
    <citation type="submission" date="2018-11" db="EMBL/GenBank/DDBJ databases">
        <authorList>
            <consortium name="Pathogen Informatics"/>
        </authorList>
    </citation>
    <scope>NUCLEOTIDE SEQUENCE</scope>
</reference>